<gene>
    <name evidence="7" type="ORF">GCM10017083_51250</name>
</gene>
<proteinExistence type="predicted"/>
<evidence type="ECO:0000313" key="7">
    <source>
        <dbReference type="EMBL" id="GHD62425.1"/>
    </source>
</evidence>
<feature type="transmembrane region" description="Helical" evidence="6">
    <location>
        <begin position="220"/>
        <end position="245"/>
    </location>
</feature>
<reference evidence="7" key="1">
    <citation type="journal article" date="2014" name="Int. J. Syst. Evol. Microbiol.">
        <title>Complete genome sequence of Corynebacterium casei LMG S-19264T (=DSM 44701T), isolated from a smear-ripened cheese.</title>
        <authorList>
            <consortium name="US DOE Joint Genome Institute (JGI-PGF)"/>
            <person name="Walter F."/>
            <person name="Albersmeier A."/>
            <person name="Kalinowski J."/>
            <person name="Ruckert C."/>
        </authorList>
    </citation>
    <scope>NUCLEOTIDE SEQUENCE</scope>
    <source>
        <strain evidence="7">KCTC 42651</strain>
    </source>
</reference>
<feature type="transmembrane region" description="Helical" evidence="6">
    <location>
        <begin position="62"/>
        <end position="81"/>
    </location>
</feature>
<evidence type="ECO:0000256" key="3">
    <source>
        <dbReference type="ARBA" id="ARBA00022692"/>
    </source>
</evidence>
<feature type="transmembrane region" description="Helical" evidence="6">
    <location>
        <begin position="257"/>
        <end position="282"/>
    </location>
</feature>
<keyword evidence="3 6" id="KW-0812">Transmembrane</keyword>
<dbReference type="Pfam" id="PF02653">
    <property type="entry name" value="BPD_transp_2"/>
    <property type="match status" value="1"/>
</dbReference>
<keyword evidence="5 6" id="KW-0472">Membrane</keyword>
<evidence type="ECO:0000256" key="5">
    <source>
        <dbReference type="ARBA" id="ARBA00023136"/>
    </source>
</evidence>
<feature type="transmembrane region" description="Helical" evidence="6">
    <location>
        <begin position="121"/>
        <end position="142"/>
    </location>
</feature>
<dbReference type="PANTHER" id="PTHR30482">
    <property type="entry name" value="HIGH-AFFINITY BRANCHED-CHAIN AMINO ACID TRANSPORT SYSTEM PERMEASE"/>
    <property type="match status" value="1"/>
</dbReference>
<evidence type="ECO:0000256" key="2">
    <source>
        <dbReference type="ARBA" id="ARBA00022475"/>
    </source>
</evidence>
<sequence length="338" mass="36681">MTLLREFRRDIAIAVVAFLVLLAIGFGIDSPWPRDFLTSIFAFGLLAMSLNLLIGYTGLVSFGHAAFFAFGGYVFGLLLQWEGFTSALGGASVPLAFVAALIGTALYSLVIGAICVRLTEIYFAFLTLAFQMFLYSVILSWVSLTGGDQGLMGGIPRPPFLGIDLGDAHHRYAACALVFVVCVLIMRIVTESPFGYTLRMIRDNAQRAAFLGVNVTRVKLICFVVAGSIAGVGGVILALFTSGAYPEWAFWAQSGEAIFMIMLGGLNVFVGPLVGAVALRILNDVVQMYTSHTEIVIGLVILFVVLGLRRGLLDFARDWWVDRQQARLAAANREGEER</sequence>
<keyword evidence="8" id="KW-1185">Reference proteome</keyword>
<feature type="transmembrane region" description="Helical" evidence="6">
    <location>
        <begin position="294"/>
        <end position="312"/>
    </location>
</feature>
<dbReference type="InterPro" id="IPR043428">
    <property type="entry name" value="LivM-like"/>
</dbReference>
<keyword evidence="2" id="KW-1003">Cell membrane</keyword>
<dbReference type="PANTHER" id="PTHR30482:SF17">
    <property type="entry name" value="ABC TRANSPORTER ATP-BINDING PROTEIN"/>
    <property type="match status" value="1"/>
</dbReference>
<dbReference type="InterPro" id="IPR001851">
    <property type="entry name" value="ABC_transp_permease"/>
</dbReference>
<feature type="transmembrane region" description="Helical" evidence="6">
    <location>
        <begin position="93"/>
        <end position="114"/>
    </location>
</feature>
<dbReference type="Proteomes" id="UP000630353">
    <property type="component" value="Unassembled WGS sequence"/>
</dbReference>
<name>A0A918XWV1_9PROT</name>
<dbReference type="AlphaFoldDB" id="A0A918XWV1"/>
<dbReference type="RefSeq" id="WP_189995076.1">
    <property type="nucleotide sequence ID" value="NZ_BMZS01000014.1"/>
</dbReference>
<organism evidence="7 8">
    <name type="scientific">Thalassobaculum fulvum</name>
    <dbReference type="NCBI Taxonomy" id="1633335"/>
    <lineage>
        <taxon>Bacteria</taxon>
        <taxon>Pseudomonadati</taxon>
        <taxon>Pseudomonadota</taxon>
        <taxon>Alphaproteobacteria</taxon>
        <taxon>Rhodospirillales</taxon>
        <taxon>Thalassobaculaceae</taxon>
        <taxon>Thalassobaculum</taxon>
    </lineage>
</organism>
<dbReference type="GO" id="GO:0015658">
    <property type="term" value="F:branched-chain amino acid transmembrane transporter activity"/>
    <property type="evidence" value="ECO:0007669"/>
    <property type="project" value="InterPro"/>
</dbReference>
<accession>A0A918XWV1</accession>
<evidence type="ECO:0000256" key="6">
    <source>
        <dbReference type="SAM" id="Phobius"/>
    </source>
</evidence>
<feature type="transmembrane region" description="Helical" evidence="6">
    <location>
        <begin position="37"/>
        <end position="55"/>
    </location>
</feature>
<feature type="transmembrane region" description="Helical" evidence="6">
    <location>
        <begin position="171"/>
        <end position="190"/>
    </location>
</feature>
<evidence type="ECO:0000256" key="4">
    <source>
        <dbReference type="ARBA" id="ARBA00022989"/>
    </source>
</evidence>
<evidence type="ECO:0000313" key="8">
    <source>
        <dbReference type="Proteomes" id="UP000630353"/>
    </source>
</evidence>
<protein>
    <submittedName>
        <fullName evidence="7">Branched-chain amino acid ABC transporter permease</fullName>
    </submittedName>
</protein>
<dbReference type="GO" id="GO:0005886">
    <property type="term" value="C:plasma membrane"/>
    <property type="evidence" value="ECO:0007669"/>
    <property type="project" value="UniProtKB-SubCell"/>
</dbReference>
<dbReference type="EMBL" id="BMZS01000014">
    <property type="protein sequence ID" value="GHD62425.1"/>
    <property type="molecule type" value="Genomic_DNA"/>
</dbReference>
<reference evidence="7" key="2">
    <citation type="submission" date="2020-09" db="EMBL/GenBank/DDBJ databases">
        <authorList>
            <person name="Sun Q."/>
            <person name="Kim S."/>
        </authorList>
    </citation>
    <scope>NUCLEOTIDE SEQUENCE</scope>
    <source>
        <strain evidence="7">KCTC 42651</strain>
    </source>
</reference>
<comment type="subcellular location">
    <subcellularLocation>
        <location evidence="1">Cell membrane</location>
        <topology evidence="1">Multi-pass membrane protein</topology>
    </subcellularLocation>
</comment>
<evidence type="ECO:0000256" key="1">
    <source>
        <dbReference type="ARBA" id="ARBA00004651"/>
    </source>
</evidence>
<dbReference type="CDD" id="cd06581">
    <property type="entry name" value="TM_PBP1_LivM_like"/>
    <property type="match status" value="1"/>
</dbReference>
<keyword evidence="4 6" id="KW-1133">Transmembrane helix</keyword>
<comment type="caution">
    <text evidence="7">The sequence shown here is derived from an EMBL/GenBank/DDBJ whole genome shotgun (WGS) entry which is preliminary data.</text>
</comment>